<dbReference type="Pfam" id="PF14021">
    <property type="entry name" value="TNT"/>
    <property type="match status" value="1"/>
</dbReference>
<dbReference type="PANTHER" id="PTHR42059:SF1">
    <property type="entry name" value="TNT DOMAIN-CONTAINING PROTEIN"/>
    <property type="match status" value="1"/>
</dbReference>
<comment type="caution">
    <text evidence="2">The sequence shown here is derived from an EMBL/GenBank/DDBJ whole genome shotgun (WGS) entry which is preliminary data.</text>
</comment>
<gene>
    <name evidence="2" type="ORF">FXN61_14900</name>
</gene>
<accession>A0ABX1FHG6</accession>
<dbReference type="PANTHER" id="PTHR42059">
    <property type="entry name" value="TNT DOMAIN-CONTAINING PROTEIN"/>
    <property type="match status" value="1"/>
</dbReference>
<dbReference type="Proteomes" id="UP001515943">
    <property type="component" value="Unassembled WGS sequence"/>
</dbReference>
<sequence length="224" mass="24771">MRVVRKSLTCARMRSMFAGKRFLVAVFTATLVLFGVNAGIATAAPEVCAGAYQGDSRLGPETLPRPWQQPVGPLVAGYKRFGNLTPDAFLAKYWNGTSWNYPPQDGFWLKPDGEPIKYRRTLGANTKLDRFGSEYGGFLAYKGAHYSTRAIPPQSLNTFDPAYRCNYHAYKVTKAFAVWEGPIAPWFEQPGGGLQQKLDRALVPGDGALNVAWLLSNGYLVRIN</sequence>
<keyword evidence="3" id="KW-1185">Reference proteome</keyword>
<name>A0ABX1FHG6_9PSEU</name>
<feature type="domain" description="TNT" evidence="1">
    <location>
        <begin position="121"/>
        <end position="223"/>
    </location>
</feature>
<evidence type="ECO:0000259" key="1">
    <source>
        <dbReference type="Pfam" id="PF14021"/>
    </source>
</evidence>
<dbReference type="InterPro" id="IPR053024">
    <property type="entry name" value="Fungal_surface_NADase"/>
</dbReference>
<evidence type="ECO:0000313" key="2">
    <source>
        <dbReference type="EMBL" id="NKE58048.1"/>
    </source>
</evidence>
<dbReference type="EMBL" id="VSRL01000044">
    <property type="protein sequence ID" value="NKE58048.1"/>
    <property type="molecule type" value="Genomic_DNA"/>
</dbReference>
<reference evidence="2 3" key="1">
    <citation type="submission" date="2019-08" db="EMBL/GenBank/DDBJ databases">
        <title>Lentzea from Indian Himalayas.</title>
        <authorList>
            <person name="Mandal S."/>
            <person name="Mallick Gupta A."/>
            <person name="Maiti P.K."/>
            <person name="Sarkar J."/>
            <person name="Mandal S."/>
        </authorList>
    </citation>
    <scope>NUCLEOTIDE SEQUENCE [LARGE SCALE GENOMIC DNA]</scope>
    <source>
        <strain evidence="2 3">PSKA42</strain>
    </source>
</reference>
<protein>
    <submittedName>
        <fullName evidence="2">DUF4237 domain-containing protein</fullName>
    </submittedName>
</protein>
<dbReference type="InterPro" id="IPR025331">
    <property type="entry name" value="TNT"/>
</dbReference>
<evidence type="ECO:0000313" key="3">
    <source>
        <dbReference type="Proteomes" id="UP001515943"/>
    </source>
</evidence>
<proteinExistence type="predicted"/>
<organism evidence="2 3">
    <name type="scientific">Lentzea indica</name>
    <dbReference type="NCBI Taxonomy" id="2604800"/>
    <lineage>
        <taxon>Bacteria</taxon>
        <taxon>Bacillati</taxon>
        <taxon>Actinomycetota</taxon>
        <taxon>Actinomycetes</taxon>
        <taxon>Pseudonocardiales</taxon>
        <taxon>Pseudonocardiaceae</taxon>
        <taxon>Lentzea</taxon>
    </lineage>
</organism>